<reference evidence="2 3" key="2">
    <citation type="journal article" date="2017" name="Genome Biol.">
        <title>New reference genome sequences of hot pepper reveal the massive evolution of plant disease-resistance genes by retroduplication.</title>
        <authorList>
            <person name="Kim S."/>
            <person name="Park J."/>
            <person name="Yeom S.I."/>
            <person name="Kim Y.M."/>
            <person name="Seo E."/>
            <person name="Kim K.T."/>
            <person name="Kim M.S."/>
            <person name="Lee J.M."/>
            <person name="Cheong K."/>
            <person name="Shin H.S."/>
            <person name="Kim S.B."/>
            <person name="Han K."/>
            <person name="Lee J."/>
            <person name="Park M."/>
            <person name="Lee H.A."/>
            <person name="Lee H.Y."/>
            <person name="Lee Y."/>
            <person name="Oh S."/>
            <person name="Lee J.H."/>
            <person name="Choi E."/>
            <person name="Choi E."/>
            <person name="Lee S.E."/>
            <person name="Jeon J."/>
            <person name="Kim H."/>
            <person name="Choi G."/>
            <person name="Song H."/>
            <person name="Lee J."/>
            <person name="Lee S.C."/>
            <person name="Kwon J.K."/>
            <person name="Lee H.Y."/>
            <person name="Koo N."/>
            <person name="Hong Y."/>
            <person name="Kim R.W."/>
            <person name="Kang W.H."/>
            <person name="Huh J.H."/>
            <person name="Kang B.C."/>
            <person name="Yang T.J."/>
            <person name="Lee Y.H."/>
            <person name="Bennetzen J.L."/>
            <person name="Choi D."/>
        </authorList>
    </citation>
    <scope>NUCLEOTIDE SEQUENCE [LARGE SCALE GENOMIC DNA]</scope>
    <source>
        <strain evidence="3">cv. CM334</strain>
    </source>
</reference>
<keyword evidence="3" id="KW-1185">Reference proteome</keyword>
<accession>A0A2G2ZDM4</accession>
<proteinExistence type="predicted"/>
<comment type="caution">
    <text evidence="2">The sequence shown here is derived from an EMBL/GenBank/DDBJ whole genome shotgun (WGS) entry which is preliminary data.</text>
</comment>
<reference evidence="2 3" key="1">
    <citation type="journal article" date="2014" name="Nat. Genet.">
        <title>Genome sequence of the hot pepper provides insights into the evolution of pungency in Capsicum species.</title>
        <authorList>
            <person name="Kim S."/>
            <person name="Park M."/>
            <person name="Yeom S.I."/>
            <person name="Kim Y.M."/>
            <person name="Lee J.M."/>
            <person name="Lee H.A."/>
            <person name="Seo E."/>
            <person name="Choi J."/>
            <person name="Cheong K."/>
            <person name="Kim K.T."/>
            <person name="Jung K."/>
            <person name="Lee G.W."/>
            <person name="Oh S.K."/>
            <person name="Bae C."/>
            <person name="Kim S.B."/>
            <person name="Lee H.Y."/>
            <person name="Kim S.Y."/>
            <person name="Kim M.S."/>
            <person name="Kang B.C."/>
            <person name="Jo Y.D."/>
            <person name="Yang H.B."/>
            <person name="Jeong H.J."/>
            <person name="Kang W.H."/>
            <person name="Kwon J.K."/>
            <person name="Shin C."/>
            <person name="Lim J.Y."/>
            <person name="Park J.H."/>
            <person name="Huh J.H."/>
            <person name="Kim J.S."/>
            <person name="Kim B.D."/>
            <person name="Cohen O."/>
            <person name="Paran I."/>
            <person name="Suh M.C."/>
            <person name="Lee S.B."/>
            <person name="Kim Y.K."/>
            <person name="Shin Y."/>
            <person name="Noh S.J."/>
            <person name="Park J."/>
            <person name="Seo Y.S."/>
            <person name="Kwon S.Y."/>
            <person name="Kim H.A."/>
            <person name="Park J.M."/>
            <person name="Kim H.J."/>
            <person name="Choi S.B."/>
            <person name="Bosland P.W."/>
            <person name="Reeves G."/>
            <person name="Jo S.H."/>
            <person name="Lee B.W."/>
            <person name="Cho H.T."/>
            <person name="Choi H.S."/>
            <person name="Lee M.S."/>
            <person name="Yu Y."/>
            <person name="Do Choi Y."/>
            <person name="Park B.S."/>
            <person name="van Deynze A."/>
            <person name="Ashrafi H."/>
            <person name="Hill T."/>
            <person name="Kim W.T."/>
            <person name="Pai H.S."/>
            <person name="Ahn H.K."/>
            <person name="Yeam I."/>
            <person name="Giovannoni J.J."/>
            <person name="Rose J.K."/>
            <person name="Sorensen I."/>
            <person name="Lee S.J."/>
            <person name="Kim R.W."/>
            <person name="Choi I.Y."/>
            <person name="Choi B.S."/>
            <person name="Lim J.S."/>
            <person name="Lee Y.H."/>
            <person name="Choi D."/>
        </authorList>
    </citation>
    <scope>NUCLEOTIDE SEQUENCE [LARGE SCALE GENOMIC DNA]</scope>
    <source>
        <strain evidence="3">cv. CM334</strain>
    </source>
</reference>
<dbReference type="Gramene" id="PHT80044">
    <property type="protein sequence ID" value="PHT80044"/>
    <property type="gene ID" value="T459_18096"/>
</dbReference>
<evidence type="ECO:0008006" key="4">
    <source>
        <dbReference type="Google" id="ProtNLM"/>
    </source>
</evidence>
<gene>
    <name evidence="2" type="ORF">T459_18096</name>
</gene>
<protein>
    <recommendedName>
        <fullName evidence="4">Retrotransposon gag domain-containing protein</fullName>
    </recommendedName>
</protein>
<name>A0A2G2ZDM4_CAPAN</name>
<dbReference type="STRING" id="4072.A0A2G2ZDM4"/>
<keyword evidence="1" id="KW-0175">Coiled coil</keyword>
<dbReference type="EMBL" id="AYRZ02000006">
    <property type="protein sequence ID" value="PHT80044.1"/>
    <property type="molecule type" value="Genomic_DNA"/>
</dbReference>
<evidence type="ECO:0000313" key="2">
    <source>
        <dbReference type="EMBL" id="PHT80044.1"/>
    </source>
</evidence>
<sequence>MAKVASGSLDKRIVSTEAGLAVLGHRFKTLESNVSALEAAALEGLDEVKADLSEQNKEHKEGLTSLELKLTEALSALHEEFGSKLSEVMLGQSALQEEVADLKQQLEAARVGGNHGSVAYHDARIEAPKPNVFKGDRNAQDVENFIWQLESYFEHVKIVDGAARIRIATMYFSDVAMLWWRRKKVDMERVFCTIAD</sequence>
<dbReference type="AlphaFoldDB" id="A0A2G2ZDM4"/>
<feature type="coiled-coil region" evidence="1">
    <location>
        <begin position="42"/>
        <end position="112"/>
    </location>
</feature>
<evidence type="ECO:0000256" key="1">
    <source>
        <dbReference type="SAM" id="Coils"/>
    </source>
</evidence>
<dbReference type="OMA" id="AMYLSNV"/>
<evidence type="ECO:0000313" key="3">
    <source>
        <dbReference type="Proteomes" id="UP000222542"/>
    </source>
</evidence>
<dbReference type="Proteomes" id="UP000222542">
    <property type="component" value="Unassembled WGS sequence"/>
</dbReference>
<organism evidence="2 3">
    <name type="scientific">Capsicum annuum</name>
    <name type="common">Capsicum pepper</name>
    <dbReference type="NCBI Taxonomy" id="4072"/>
    <lineage>
        <taxon>Eukaryota</taxon>
        <taxon>Viridiplantae</taxon>
        <taxon>Streptophyta</taxon>
        <taxon>Embryophyta</taxon>
        <taxon>Tracheophyta</taxon>
        <taxon>Spermatophyta</taxon>
        <taxon>Magnoliopsida</taxon>
        <taxon>eudicotyledons</taxon>
        <taxon>Gunneridae</taxon>
        <taxon>Pentapetalae</taxon>
        <taxon>asterids</taxon>
        <taxon>lamiids</taxon>
        <taxon>Solanales</taxon>
        <taxon>Solanaceae</taxon>
        <taxon>Solanoideae</taxon>
        <taxon>Capsiceae</taxon>
        <taxon>Capsicum</taxon>
    </lineage>
</organism>